<dbReference type="GO" id="GO:0005886">
    <property type="term" value="C:plasma membrane"/>
    <property type="evidence" value="ECO:0007669"/>
    <property type="project" value="UniProtKB-SubCell"/>
</dbReference>
<dbReference type="InterPro" id="IPR050833">
    <property type="entry name" value="Poly_Biosynth_Transport"/>
</dbReference>
<evidence type="ECO:0000256" key="5">
    <source>
        <dbReference type="ARBA" id="ARBA00023136"/>
    </source>
</evidence>
<organism evidence="7 8">
    <name type="scientific">Butyricimonas virosa</name>
    <dbReference type="NCBI Taxonomy" id="544645"/>
    <lineage>
        <taxon>Bacteria</taxon>
        <taxon>Pseudomonadati</taxon>
        <taxon>Bacteroidota</taxon>
        <taxon>Bacteroidia</taxon>
        <taxon>Bacteroidales</taxon>
        <taxon>Odoribacteraceae</taxon>
        <taxon>Butyricimonas</taxon>
    </lineage>
</organism>
<evidence type="ECO:0000256" key="2">
    <source>
        <dbReference type="ARBA" id="ARBA00022475"/>
    </source>
</evidence>
<feature type="transmembrane region" description="Helical" evidence="6">
    <location>
        <begin position="436"/>
        <end position="455"/>
    </location>
</feature>
<keyword evidence="2" id="KW-1003">Cell membrane</keyword>
<feature type="transmembrane region" description="Helical" evidence="6">
    <location>
        <begin position="127"/>
        <end position="148"/>
    </location>
</feature>
<reference evidence="7" key="2">
    <citation type="submission" date="2021-09" db="EMBL/GenBank/DDBJ databases">
        <authorList>
            <person name="Gilroy R."/>
        </authorList>
    </citation>
    <scope>NUCLEOTIDE SEQUENCE</scope>
    <source>
        <strain evidence="7">6966</strain>
    </source>
</reference>
<feature type="transmembrane region" description="Helical" evidence="6">
    <location>
        <begin position="87"/>
        <end position="115"/>
    </location>
</feature>
<comment type="caution">
    <text evidence="7">The sequence shown here is derived from an EMBL/GenBank/DDBJ whole genome shotgun (WGS) entry which is preliminary data.</text>
</comment>
<dbReference type="EMBL" id="DYVS01000228">
    <property type="protein sequence ID" value="HJF71534.1"/>
    <property type="molecule type" value="Genomic_DNA"/>
</dbReference>
<feature type="transmembrane region" description="Helical" evidence="6">
    <location>
        <begin position="225"/>
        <end position="247"/>
    </location>
</feature>
<feature type="transmembrane region" description="Helical" evidence="6">
    <location>
        <begin position="314"/>
        <end position="338"/>
    </location>
</feature>
<evidence type="ECO:0000313" key="7">
    <source>
        <dbReference type="EMBL" id="HJF71534.1"/>
    </source>
</evidence>
<feature type="transmembrane region" description="Helical" evidence="6">
    <location>
        <begin position="405"/>
        <end position="424"/>
    </location>
</feature>
<accession>A0A921H5A8</accession>
<feature type="transmembrane region" description="Helical" evidence="6">
    <location>
        <begin position="467"/>
        <end position="490"/>
    </location>
</feature>
<feature type="transmembrane region" description="Helical" evidence="6">
    <location>
        <begin position="344"/>
        <end position="368"/>
    </location>
</feature>
<gene>
    <name evidence="7" type="ORF">K8V05_12340</name>
</gene>
<feature type="transmembrane region" description="Helical" evidence="6">
    <location>
        <begin position="380"/>
        <end position="399"/>
    </location>
</feature>
<name>A0A921H5A8_9BACT</name>
<dbReference type="PANTHER" id="PTHR30250">
    <property type="entry name" value="PST FAMILY PREDICTED COLANIC ACID TRANSPORTER"/>
    <property type="match status" value="1"/>
</dbReference>
<comment type="subcellular location">
    <subcellularLocation>
        <location evidence="1">Cell membrane</location>
        <topology evidence="1">Multi-pass membrane protein</topology>
    </subcellularLocation>
</comment>
<reference evidence="7" key="1">
    <citation type="journal article" date="2021" name="PeerJ">
        <title>Extensive microbial diversity within the chicken gut microbiome revealed by metagenomics and culture.</title>
        <authorList>
            <person name="Gilroy R."/>
            <person name="Ravi A."/>
            <person name="Getino M."/>
            <person name="Pursley I."/>
            <person name="Horton D.L."/>
            <person name="Alikhan N.F."/>
            <person name="Baker D."/>
            <person name="Gharbi K."/>
            <person name="Hall N."/>
            <person name="Watson M."/>
            <person name="Adriaenssens E.M."/>
            <person name="Foster-Nyarko E."/>
            <person name="Jarju S."/>
            <person name="Secka A."/>
            <person name="Antonio M."/>
            <person name="Oren A."/>
            <person name="Chaudhuri R.R."/>
            <person name="La Ragione R."/>
            <person name="Hildebrand F."/>
            <person name="Pallen M.J."/>
        </authorList>
    </citation>
    <scope>NUCLEOTIDE SEQUENCE</scope>
    <source>
        <strain evidence="7">6966</strain>
    </source>
</reference>
<keyword evidence="4 6" id="KW-1133">Transmembrane helix</keyword>
<dbReference type="Proteomes" id="UP000742098">
    <property type="component" value="Unassembled WGS sequence"/>
</dbReference>
<protein>
    <submittedName>
        <fullName evidence="7">Lipopolysaccharide biosynthesis protein</fullName>
    </submittedName>
</protein>
<feature type="transmembrane region" description="Helical" evidence="6">
    <location>
        <begin position="253"/>
        <end position="270"/>
    </location>
</feature>
<feature type="transmembrane region" description="Helical" evidence="6">
    <location>
        <begin position="160"/>
        <end position="181"/>
    </location>
</feature>
<feature type="transmembrane region" description="Helical" evidence="6">
    <location>
        <begin position="46"/>
        <end position="67"/>
    </location>
</feature>
<keyword evidence="5 6" id="KW-0472">Membrane</keyword>
<dbReference type="AlphaFoldDB" id="A0A921H5A8"/>
<evidence type="ECO:0000256" key="4">
    <source>
        <dbReference type="ARBA" id="ARBA00022989"/>
    </source>
</evidence>
<proteinExistence type="predicted"/>
<dbReference type="PANTHER" id="PTHR30250:SF26">
    <property type="entry name" value="PSMA PROTEIN"/>
    <property type="match status" value="1"/>
</dbReference>
<evidence type="ECO:0000256" key="1">
    <source>
        <dbReference type="ARBA" id="ARBA00004651"/>
    </source>
</evidence>
<sequence length="509" mass="57528">MSNSENNKRIVRNTAALYVRMLLMMAISLYTSRVVLQTLGVVDYGIYNVVGGVVTMIAFLNGALSTATQRYLNYEMGKGNSDGLSKVFSMSFWCFCMIVLAAVIVAETVGLWFVINKLNIPAERADVALWVYHISVLTFVVELLVVPYKASIIAHEKMSVYAYISIAEVSLKLILIYLLVVIDADKLRLYASMMFITTLLICYIDKLYCSRHFAECNVRLVWDRILFKGLFSFSGWMLVGTITYILSTQGVNMLINIFFGAAVNAARGIAVQVSNAINSFVTNFMMAVRPQIVKSYANGEHEYMYKLVFSSSKLSFYLLLIFTTPVFFYAEPVLGLWLDTVPAYTVLFTRLVLISTLVTTFYTPIGYASQASGKIRDYQLTIAAGFLLIFVCTYFLYKLGYGVEWTFYIAILIDIIGLLVRLVLLKKVIDFPLWPYLKTVGVPIVVIFTLVYFLSFTYKWLFVPSSFFSVILGIGWSGIVAVTLSLLFGLDHTEKRLIRKGIQKILKRK</sequence>
<keyword evidence="3 6" id="KW-0812">Transmembrane</keyword>
<feature type="transmembrane region" description="Helical" evidence="6">
    <location>
        <begin position="187"/>
        <end position="204"/>
    </location>
</feature>
<evidence type="ECO:0000313" key="8">
    <source>
        <dbReference type="Proteomes" id="UP000742098"/>
    </source>
</evidence>
<feature type="transmembrane region" description="Helical" evidence="6">
    <location>
        <begin position="21"/>
        <end position="40"/>
    </location>
</feature>
<evidence type="ECO:0000256" key="3">
    <source>
        <dbReference type="ARBA" id="ARBA00022692"/>
    </source>
</evidence>
<evidence type="ECO:0000256" key="6">
    <source>
        <dbReference type="SAM" id="Phobius"/>
    </source>
</evidence>